<evidence type="ECO:0000313" key="2">
    <source>
        <dbReference type="Proteomes" id="UP000056905"/>
    </source>
</evidence>
<accession>A0A0P0P094</accession>
<keyword evidence="2" id="KW-1185">Reference proteome</keyword>
<dbReference type="AlphaFoldDB" id="A0A0P0P094"/>
<sequence>MEKAMLIQLIGSAIAISVLVGLSALAGIARPTPPLDATSLSALLAQEFPDHRPMASWISADGRAALARDGDTALVLWRRGDGYVARDLDWAAVATAPSLRGRRILKTADGRPALAVADDVWPPKELAA</sequence>
<protein>
    <submittedName>
        <fullName evidence="1">Uncharacterized protein</fullName>
    </submittedName>
</protein>
<dbReference type="EMBL" id="CP013002">
    <property type="protein sequence ID" value="ALL13589.1"/>
    <property type="molecule type" value="Genomic_DNA"/>
</dbReference>
<organism evidence="1 2">
    <name type="scientific">Caulobacter henricii</name>
    <dbReference type="NCBI Taxonomy" id="69395"/>
    <lineage>
        <taxon>Bacteria</taxon>
        <taxon>Pseudomonadati</taxon>
        <taxon>Pseudomonadota</taxon>
        <taxon>Alphaproteobacteria</taxon>
        <taxon>Caulobacterales</taxon>
        <taxon>Caulobacteraceae</taxon>
        <taxon>Caulobacter</taxon>
    </lineage>
</organism>
<evidence type="ECO:0000313" key="1">
    <source>
        <dbReference type="EMBL" id="ALL13589.1"/>
    </source>
</evidence>
<name>A0A0P0P094_9CAUL</name>
<dbReference type="Proteomes" id="UP000056905">
    <property type="component" value="Chromosome"/>
</dbReference>
<dbReference type="OrthoDB" id="7190291at2"/>
<dbReference type="STRING" id="69395.AQ619_09620"/>
<dbReference type="KEGG" id="chq:AQ619_09620"/>
<reference evidence="1 2" key="1">
    <citation type="submission" date="2015-10" db="EMBL/GenBank/DDBJ databases">
        <title>Conservation of the essential genome among Caulobacter and Brevundimonas species.</title>
        <authorList>
            <person name="Scott D."/>
            <person name="Ely B."/>
        </authorList>
    </citation>
    <scope>NUCLEOTIDE SEQUENCE [LARGE SCALE GENOMIC DNA]</scope>
    <source>
        <strain evidence="1 2">CB4</strain>
    </source>
</reference>
<gene>
    <name evidence="1" type="ORF">AQ619_09620</name>
</gene>
<proteinExistence type="predicted"/>